<feature type="chain" id="PRO_5017620465" evidence="1">
    <location>
        <begin position="23"/>
        <end position="188"/>
    </location>
</feature>
<protein>
    <submittedName>
        <fullName evidence="2">Uncharacterized protein</fullName>
    </submittedName>
</protein>
<reference evidence="2 3" key="1">
    <citation type="submission" date="2018-04" db="EMBL/GenBank/DDBJ databases">
        <title>Novel Campyloabacter and Helicobacter Species and Strains.</title>
        <authorList>
            <person name="Mannion A.J."/>
            <person name="Shen Z."/>
            <person name="Fox J.G."/>
        </authorList>
    </citation>
    <scope>NUCLEOTIDE SEQUENCE [LARGE SCALE GENOMIC DNA]</scope>
    <source>
        <strain evidence="2 3">MIT 17-337</strain>
    </source>
</reference>
<evidence type="ECO:0000313" key="2">
    <source>
        <dbReference type="EMBL" id="RDU64046.1"/>
    </source>
</evidence>
<comment type="caution">
    <text evidence="2">The sequence shown here is derived from an EMBL/GenBank/DDBJ whole genome shotgun (WGS) entry which is preliminary data.</text>
</comment>
<name>A0A3D8IGJ6_9HELI</name>
<dbReference type="Proteomes" id="UP000256379">
    <property type="component" value="Unassembled WGS sequence"/>
</dbReference>
<proteinExistence type="predicted"/>
<dbReference type="OrthoDB" id="5326784at2"/>
<dbReference type="EMBL" id="NXLQ01000021">
    <property type="protein sequence ID" value="RDU64046.1"/>
    <property type="molecule type" value="Genomic_DNA"/>
</dbReference>
<evidence type="ECO:0000256" key="1">
    <source>
        <dbReference type="SAM" id="SignalP"/>
    </source>
</evidence>
<feature type="signal peptide" evidence="1">
    <location>
        <begin position="1"/>
        <end position="22"/>
    </location>
</feature>
<dbReference type="RefSeq" id="WP_115543515.1">
    <property type="nucleotide sequence ID" value="NZ_NXLQ01000021.1"/>
</dbReference>
<organism evidence="2 3">
    <name type="scientific">Helicobacter didelphidarum</name>
    <dbReference type="NCBI Taxonomy" id="2040648"/>
    <lineage>
        <taxon>Bacteria</taxon>
        <taxon>Pseudomonadati</taxon>
        <taxon>Campylobacterota</taxon>
        <taxon>Epsilonproteobacteria</taxon>
        <taxon>Campylobacterales</taxon>
        <taxon>Helicobacteraceae</taxon>
        <taxon>Helicobacter</taxon>
    </lineage>
</organism>
<sequence>MIKKKVFANCLFLQIFLIPLFADSFLDEDYHSYQKSKENPNILVFVTSHIIPVEASFVQNKSPLIISIPQEALNPDNKAQIVSKGVYDKGNYTIFRSNNDNITFYRYTRNKTNQYSRMAPNIYEVTHYGGQLYKIEPTPPNITQCSLIISRTFEAQRTSSSQLLLNLDSVPNRGVAKIMLECPKLNDY</sequence>
<keyword evidence="1" id="KW-0732">Signal</keyword>
<dbReference type="AlphaFoldDB" id="A0A3D8IGJ6"/>
<accession>A0A3D8IGJ6</accession>
<gene>
    <name evidence="2" type="ORF">CQA53_08155</name>
</gene>
<evidence type="ECO:0000313" key="3">
    <source>
        <dbReference type="Proteomes" id="UP000256379"/>
    </source>
</evidence>
<keyword evidence="3" id="KW-1185">Reference proteome</keyword>